<sequence length="103" mass="12350">MKQAEIFSQALNLPKSWLIDTIEFQDVNQAQKALHIQIKYQTSHYFRSLDGEKYPIYDCIEMIQRHFSFLNYTCYLHWSLPRYVDASEHLIQANPPFEKNHLT</sequence>
<dbReference type="EMBL" id="RJJX01000009">
    <property type="protein sequence ID" value="RUT78337.1"/>
    <property type="molecule type" value="Genomic_DNA"/>
</dbReference>
<dbReference type="RefSeq" id="WP_127343543.1">
    <property type="nucleotide sequence ID" value="NZ_RJJX01000009.1"/>
</dbReference>
<comment type="caution">
    <text evidence="1">The sequence shown here is derived from an EMBL/GenBank/DDBJ whole genome shotgun (WGS) entry which is preliminary data.</text>
</comment>
<proteinExistence type="predicted"/>
<gene>
    <name evidence="1" type="ORF">DLK05_08400</name>
</gene>
<organism evidence="1 2">
    <name type="scientific">Ancylomarina longa</name>
    <dbReference type="NCBI Taxonomy" id="2487017"/>
    <lineage>
        <taxon>Bacteria</taxon>
        <taxon>Pseudomonadati</taxon>
        <taxon>Bacteroidota</taxon>
        <taxon>Bacteroidia</taxon>
        <taxon>Marinilabiliales</taxon>
        <taxon>Marinifilaceae</taxon>
        <taxon>Ancylomarina</taxon>
    </lineage>
</organism>
<evidence type="ECO:0000313" key="2">
    <source>
        <dbReference type="Proteomes" id="UP000282985"/>
    </source>
</evidence>
<keyword evidence="2" id="KW-1185">Reference proteome</keyword>
<dbReference type="Proteomes" id="UP000282985">
    <property type="component" value="Unassembled WGS sequence"/>
</dbReference>
<protein>
    <submittedName>
        <fullName evidence="1">Uncharacterized protein</fullName>
    </submittedName>
</protein>
<reference evidence="1 2" key="1">
    <citation type="submission" date="2018-11" db="EMBL/GenBank/DDBJ databases">
        <title>Parancylomarina longa gen. nov., sp. nov., isolated from sediments of southern Okinawa.</title>
        <authorList>
            <person name="Fu T."/>
        </authorList>
    </citation>
    <scope>NUCLEOTIDE SEQUENCE [LARGE SCALE GENOMIC DNA]</scope>
    <source>
        <strain evidence="1 2">T3-2 S1-C</strain>
    </source>
</reference>
<accession>A0A434AV36</accession>
<dbReference type="OrthoDB" id="1428197at2"/>
<name>A0A434AV36_9BACT</name>
<dbReference type="AlphaFoldDB" id="A0A434AV36"/>
<evidence type="ECO:0000313" key="1">
    <source>
        <dbReference type="EMBL" id="RUT78337.1"/>
    </source>
</evidence>